<evidence type="ECO:0000259" key="8">
    <source>
        <dbReference type="SMART" id="SM00014"/>
    </source>
</evidence>
<evidence type="ECO:0000256" key="1">
    <source>
        <dbReference type="ARBA" id="ARBA00004651"/>
    </source>
</evidence>
<proteinExistence type="predicted"/>
<dbReference type="InterPro" id="IPR000326">
    <property type="entry name" value="PAP2/HPO"/>
</dbReference>
<dbReference type="AlphaFoldDB" id="A0A2P8DKB8"/>
<protein>
    <submittedName>
        <fullName evidence="9">Undecaprenyl-diphosphatase</fullName>
    </submittedName>
</protein>
<feature type="transmembrane region" description="Helical" evidence="7">
    <location>
        <begin position="50"/>
        <end position="67"/>
    </location>
</feature>
<keyword evidence="5 7" id="KW-1133">Transmembrane helix</keyword>
<accession>A0A2P8DKB8</accession>
<sequence length="198" mass="21075">MFCALTVLLLTDVADPPFDGLDEAADAAGGEGRSFPLAVLATGLHYGGKFPWNIPLMLLVAAGALYARRHWTGVALVLASWALTSAVTVPLVKVVLDRERPLDQLVQEASASYPSGHTAFAAMMGVTVVAIVTRYRGWAVAAAVAFTAAMAWSRVYLGVHWLSDTVAGAAIGAGVPLVAWWLWLVIEERRGAMTRADR</sequence>
<feature type="transmembrane region" description="Helical" evidence="7">
    <location>
        <begin position="165"/>
        <end position="186"/>
    </location>
</feature>
<keyword evidence="10" id="KW-1185">Reference proteome</keyword>
<organism evidence="9 10">
    <name type="scientific">Murinocardiopsis flavida</name>
    <dbReference type="NCBI Taxonomy" id="645275"/>
    <lineage>
        <taxon>Bacteria</taxon>
        <taxon>Bacillati</taxon>
        <taxon>Actinomycetota</taxon>
        <taxon>Actinomycetes</taxon>
        <taxon>Streptosporangiales</taxon>
        <taxon>Nocardiopsidaceae</taxon>
        <taxon>Murinocardiopsis</taxon>
    </lineage>
</organism>
<evidence type="ECO:0000256" key="4">
    <source>
        <dbReference type="ARBA" id="ARBA00022801"/>
    </source>
</evidence>
<gene>
    <name evidence="9" type="ORF">CLV63_10737</name>
</gene>
<dbReference type="GO" id="GO:0005886">
    <property type="term" value="C:plasma membrane"/>
    <property type="evidence" value="ECO:0007669"/>
    <property type="project" value="UniProtKB-SubCell"/>
</dbReference>
<dbReference type="Gene3D" id="1.20.144.10">
    <property type="entry name" value="Phosphatidic acid phosphatase type 2/haloperoxidase"/>
    <property type="match status" value="1"/>
</dbReference>
<dbReference type="PANTHER" id="PTHR14969:SF62">
    <property type="entry name" value="DECAPRENYLPHOSPHORYL-5-PHOSPHORIBOSE PHOSPHATASE RV3807C-RELATED"/>
    <property type="match status" value="1"/>
</dbReference>
<keyword evidence="4" id="KW-0378">Hydrolase</keyword>
<dbReference type="SMART" id="SM00014">
    <property type="entry name" value="acidPPc"/>
    <property type="match status" value="1"/>
</dbReference>
<comment type="caution">
    <text evidence="9">The sequence shown here is derived from an EMBL/GenBank/DDBJ whole genome shotgun (WGS) entry which is preliminary data.</text>
</comment>
<dbReference type="Proteomes" id="UP000240542">
    <property type="component" value="Unassembled WGS sequence"/>
</dbReference>
<evidence type="ECO:0000256" key="3">
    <source>
        <dbReference type="ARBA" id="ARBA00022692"/>
    </source>
</evidence>
<evidence type="ECO:0000313" key="9">
    <source>
        <dbReference type="EMBL" id="PSK97649.1"/>
    </source>
</evidence>
<dbReference type="GO" id="GO:0016787">
    <property type="term" value="F:hydrolase activity"/>
    <property type="evidence" value="ECO:0007669"/>
    <property type="project" value="UniProtKB-KW"/>
</dbReference>
<dbReference type="PANTHER" id="PTHR14969">
    <property type="entry name" value="SPHINGOSINE-1-PHOSPHATE PHOSPHOHYDROLASE"/>
    <property type="match status" value="1"/>
</dbReference>
<evidence type="ECO:0000256" key="7">
    <source>
        <dbReference type="SAM" id="Phobius"/>
    </source>
</evidence>
<comment type="subcellular location">
    <subcellularLocation>
        <location evidence="1">Cell membrane</location>
        <topology evidence="1">Multi-pass membrane protein</topology>
    </subcellularLocation>
</comment>
<feature type="transmembrane region" description="Helical" evidence="7">
    <location>
        <begin position="140"/>
        <end position="159"/>
    </location>
</feature>
<keyword evidence="2" id="KW-1003">Cell membrane</keyword>
<evidence type="ECO:0000256" key="2">
    <source>
        <dbReference type="ARBA" id="ARBA00022475"/>
    </source>
</evidence>
<name>A0A2P8DKB8_9ACTN</name>
<dbReference type="InterPro" id="IPR036938">
    <property type="entry name" value="PAP2/HPO_sf"/>
</dbReference>
<evidence type="ECO:0000256" key="5">
    <source>
        <dbReference type="ARBA" id="ARBA00022989"/>
    </source>
</evidence>
<dbReference type="Pfam" id="PF01569">
    <property type="entry name" value="PAP2"/>
    <property type="match status" value="1"/>
</dbReference>
<evidence type="ECO:0000256" key="6">
    <source>
        <dbReference type="ARBA" id="ARBA00023136"/>
    </source>
</evidence>
<feature type="domain" description="Phosphatidic acid phosphatase type 2/haloperoxidase" evidence="8">
    <location>
        <begin position="72"/>
        <end position="180"/>
    </location>
</feature>
<dbReference type="SUPFAM" id="SSF48317">
    <property type="entry name" value="Acid phosphatase/Vanadium-dependent haloperoxidase"/>
    <property type="match status" value="1"/>
</dbReference>
<feature type="transmembrane region" description="Helical" evidence="7">
    <location>
        <begin position="116"/>
        <end position="133"/>
    </location>
</feature>
<feature type="transmembrane region" description="Helical" evidence="7">
    <location>
        <begin position="74"/>
        <end position="96"/>
    </location>
</feature>
<evidence type="ECO:0000313" key="10">
    <source>
        <dbReference type="Proteomes" id="UP000240542"/>
    </source>
</evidence>
<keyword evidence="6 7" id="KW-0472">Membrane</keyword>
<keyword evidence="3 7" id="KW-0812">Transmembrane</keyword>
<reference evidence="9 10" key="1">
    <citation type="submission" date="2018-03" db="EMBL/GenBank/DDBJ databases">
        <title>Genomic Encyclopedia of Archaeal and Bacterial Type Strains, Phase II (KMG-II): from individual species to whole genera.</title>
        <authorList>
            <person name="Goeker M."/>
        </authorList>
    </citation>
    <scope>NUCLEOTIDE SEQUENCE [LARGE SCALE GENOMIC DNA]</scope>
    <source>
        <strain evidence="9 10">DSM 45312</strain>
    </source>
</reference>
<dbReference type="EMBL" id="PYGA01000007">
    <property type="protein sequence ID" value="PSK97649.1"/>
    <property type="molecule type" value="Genomic_DNA"/>
</dbReference>